<dbReference type="EMBL" id="DS027056">
    <property type="protein sequence ID" value="EAW09512.1"/>
    <property type="molecule type" value="Genomic_DNA"/>
</dbReference>
<dbReference type="eggNOG" id="ENOG502T1WI">
    <property type="taxonomic scope" value="Eukaryota"/>
</dbReference>
<dbReference type="HOGENOM" id="CLU_138038_0_0_1"/>
<evidence type="ECO:0000256" key="2">
    <source>
        <dbReference type="SAM" id="Phobius"/>
    </source>
</evidence>
<accession>A1CK38</accession>
<dbReference type="VEuPathDB" id="FungiDB:ACLA_037190"/>
<feature type="region of interest" description="Disordered" evidence="1">
    <location>
        <begin position="67"/>
        <end position="122"/>
    </location>
</feature>
<evidence type="ECO:0000313" key="4">
    <source>
        <dbReference type="Proteomes" id="UP000006701"/>
    </source>
</evidence>
<keyword evidence="2" id="KW-0812">Transmembrane</keyword>
<dbReference type="AlphaFoldDB" id="A1CK38"/>
<keyword evidence="2" id="KW-0472">Membrane</keyword>
<proteinExistence type="predicted"/>
<dbReference type="OMA" id="ILWLWRI"/>
<protein>
    <submittedName>
        <fullName evidence="3">Uncharacterized protein</fullName>
    </submittedName>
</protein>
<organism evidence="3 4">
    <name type="scientific">Aspergillus clavatus (strain ATCC 1007 / CBS 513.65 / DSM 816 / NCTC 3887 / NRRL 1 / QM 1276 / 107)</name>
    <dbReference type="NCBI Taxonomy" id="344612"/>
    <lineage>
        <taxon>Eukaryota</taxon>
        <taxon>Fungi</taxon>
        <taxon>Dikarya</taxon>
        <taxon>Ascomycota</taxon>
        <taxon>Pezizomycotina</taxon>
        <taxon>Eurotiomycetes</taxon>
        <taxon>Eurotiomycetidae</taxon>
        <taxon>Eurotiales</taxon>
        <taxon>Aspergillaceae</taxon>
        <taxon>Aspergillus</taxon>
        <taxon>Aspergillus subgen. Fumigati</taxon>
    </lineage>
</organism>
<dbReference type="RefSeq" id="XP_001270938.1">
    <property type="nucleotide sequence ID" value="XM_001270937.1"/>
</dbReference>
<evidence type="ECO:0000256" key="1">
    <source>
        <dbReference type="SAM" id="MobiDB-lite"/>
    </source>
</evidence>
<reference evidence="3 4" key="1">
    <citation type="journal article" date="2008" name="PLoS Genet.">
        <title>Genomic islands in the pathogenic filamentous fungus Aspergillus fumigatus.</title>
        <authorList>
            <person name="Fedorova N.D."/>
            <person name="Khaldi N."/>
            <person name="Joardar V.S."/>
            <person name="Maiti R."/>
            <person name="Amedeo P."/>
            <person name="Anderson M.J."/>
            <person name="Crabtree J."/>
            <person name="Silva J.C."/>
            <person name="Badger J.H."/>
            <person name="Albarraq A."/>
            <person name="Angiuoli S."/>
            <person name="Bussey H."/>
            <person name="Bowyer P."/>
            <person name="Cotty P.J."/>
            <person name="Dyer P.S."/>
            <person name="Egan A."/>
            <person name="Galens K."/>
            <person name="Fraser-Liggett C.M."/>
            <person name="Haas B.J."/>
            <person name="Inman J.M."/>
            <person name="Kent R."/>
            <person name="Lemieux S."/>
            <person name="Malavazi I."/>
            <person name="Orvis J."/>
            <person name="Roemer T."/>
            <person name="Ronning C.M."/>
            <person name="Sundaram J.P."/>
            <person name="Sutton G."/>
            <person name="Turner G."/>
            <person name="Venter J.C."/>
            <person name="White O.R."/>
            <person name="Whitty B.R."/>
            <person name="Youngman P."/>
            <person name="Wolfe K.H."/>
            <person name="Goldman G.H."/>
            <person name="Wortman J.R."/>
            <person name="Jiang B."/>
            <person name="Denning D.W."/>
            <person name="Nierman W.C."/>
        </authorList>
    </citation>
    <scope>NUCLEOTIDE SEQUENCE [LARGE SCALE GENOMIC DNA]</scope>
    <source>
        <strain evidence="4">ATCC 1007 / CBS 513.65 / DSM 816 / NCTC 3887 / NRRL 1</strain>
    </source>
</reference>
<sequence length="122" mass="13161">MDHAPHVLQARDSTILQARDSTSCPDSISGGGIAGIVIGTIVGTLLIIWLLRVCSLPGAWGDGKRDYGYSSSGGGGGGGPVEVRTSHRRRRSSPSYMDYVEKPSRSRRYRGEVRRPAKVYLS</sequence>
<name>A1CK38_ASPCL</name>
<dbReference type="GeneID" id="4703200"/>
<keyword evidence="4" id="KW-1185">Reference proteome</keyword>
<dbReference type="Proteomes" id="UP000006701">
    <property type="component" value="Unassembled WGS sequence"/>
</dbReference>
<keyword evidence="2" id="KW-1133">Transmembrane helix</keyword>
<feature type="transmembrane region" description="Helical" evidence="2">
    <location>
        <begin position="28"/>
        <end position="51"/>
    </location>
</feature>
<dbReference type="KEGG" id="act:ACLA_037190"/>
<feature type="compositionally biased region" description="Basic and acidic residues" evidence="1">
    <location>
        <begin position="99"/>
        <end position="115"/>
    </location>
</feature>
<feature type="compositionally biased region" description="Gly residues" evidence="1">
    <location>
        <begin position="71"/>
        <end position="80"/>
    </location>
</feature>
<evidence type="ECO:0000313" key="3">
    <source>
        <dbReference type="EMBL" id="EAW09512.1"/>
    </source>
</evidence>
<gene>
    <name evidence="3" type="ORF">ACLA_037190</name>
</gene>